<evidence type="ECO:0000313" key="3">
    <source>
        <dbReference type="Proteomes" id="UP001432027"/>
    </source>
</evidence>
<dbReference type="AlphaFoldDB" id="A0AAV5SZW0"/>
<evidence type="ECO:0000313" key="2">
    <source>
        <dbReference type="EMBL" id="GMS85824.1"/>
    </source>
</evidence>
<sequence length="87" mass="10378">DTTEQLSQSYRENNRMKAQLTELRANNAALESEIERLHYDNKDMERRGTELQEHYDTLYADALEMRNMQVLLGTTRMSELYHQLRQA</sequence>
<name>A0AAV5SZW0_9BILA</name>
<dbReference type="Proteomes" id="UP001432027">
    <property type="component" value="Unassembled WGS sequence"/>
</dbReference>
<gene>
    <name evidence="2" type="ORF">PENTCL1PPCAC_7999</name>
</gene>
<protein>
    <submittedName>
        <fullName evidence="2">Uncharacterized protein</fullName>
    </submittedName>
</protein>
<keyword evidence="1" id="KW-0175">Coiled coil</keyword>
<dbReference type="EMBL" id="BTSX01000002">
    <property type="protein sequence ID" value="GMS85824.1"/>
    <property type="molecule type" value="Genomic_DNA"/>
</dbReference>
<evidence type="ECO:0000256" key="1">
    <source>
        <dbReference type="SAM" id="Coils"/>
    </source>
</evidence>
<feature type="non-terminal residue" evidence="2">
    <location>
        <position position="1"/>
    </location>
</feature>
<feature type="coiled-coil region" evidence="1">
    <location>
        <begin position="6"/>
        <end position="47"/>
    </location>
</feature>
<keyword evidence="3" id="KW-1185">Reference proteome</keyword>
<dbReference type="Gene3D" id="6.10.250.3110">
    <property type="match status" value="1"/>
</dbReference>
<comment type="caution">
    <text evidence="2">The sequence shown here is derived from an EMBL/GenBank/DDBJ whole genome shotgun (WGS) entry which is preliminary data.</text>
</comment>
<reference evidence="2" key="1">
    <citation type="submission" date="2023-10" db="EMBL/GenBank/DDBJ databases">
        <title>Genome assembly of Pristionchus species.</title>
        <authorList>
            <person name="Yoshida K."/>
            <person name="Sommer R.J."/>
        </authorList>
    </citation>
    <scope>NUCLEOTIDE SEQUENCE</scope>
    <source>
        <strain evidence="2">RS0144</strain>
    </source>
</reference>
<accession>A0AAV5SZW0</accession>
<proteinExistence type="predicted"/>
<feature type="non-terminal residue" evidence="2">
    <location>
        <position position="87"/>
    </location>
</feature>
<organism evidence="2 3">
    <name type="scientific">Pristionchus entomophagus</name>
    <dbReference type="NCBI Taxonomy" id="358040"/>
    <lineage>
        <taxon>Eukaryota</taxon>
        <taxon>Metazoa</taxon>
        <taxon>Ecdysozoa</taxon>
        <taxon>Nematoda</taxon>
        <taxon>Chromadorea</taxon>
        <taxon>Rhabditida</taxon>
        <taxon>Rhabditina</taxon>
        <taxon>Diplogasteromorpha</taxon>
        <taxon>Diplogasteroidea</taxon>
        <taxon>Neodiplogasteridae</taxon>
        <taxon>Pristionchus</taxon>
    </lineage>
</organism>